<evidence type="ECO:0000313" key="2">
    <source>
        <dbReference type="EMBL" id="KAL3648709.1"/>
    </source>
</evidence>
<gene>
    <name evidence="2" type="ORF">CASFOL_005112</name>
</gene>
<dbReference type="InterPro" id="IPR011043">
    <property type="entry name" value="Gal_Oxase/kelch_b-propeller"/>
</dbReference>
<evidence type="ECO:0000259" key="1">
    <source>
        <dbReference type="PROSITE" id="PS50181"/>
    </source>
</evidence>
<dbReference type="SUPFAM" id="SSF50965">
    <property type="entry name" value="Galactose oxidase, central domain"/>
    <property type="match status" value="1"/>
</dbReference>
<dbReference type="Pfam" id="PF00646">
    <property type="entry name" value="F-box"/>
    <property type="match status" value="1"/>
</dbReference>
<accession>A0ABD3E6K3</accession>
<dbReference type="CDD" id="cd22157">
    <property type="entry name" value="F-box_AtFBW1-like"/>
    <property type="match status" value="1"/>
</dbReference>
<dbReference type="InterPro" id="IPR017451">
    <property type="entry name" value="F-box-assoc_interact_dom"/>
</dbReference>
<dbReference type="InterPro" id="IPR001810">
    <property type="entry name" value="F-box_dom"/>
</dbReference>
<feature type="domain" description="F-box" evidence="1">
    <location>
        <begin position="1"/>
        <end position="47"/>
    </location>
</feature>
<comment type="caution">
    <text evidence="2">The sequence shown here is derived from an EMBL/GenBank/DDBJ whole genome shotgun (WGS) entry which is preliminary data.</text>
</comment>
<dbReference type="AlphaFoldDB" id="A0ABD3E6K3"/>
<dbReference type="NCBIfam" id="TIGR01640">
    <property type="entry name" value="F_box_assoc_1"/>
    <property type="match status" value="1"/>
</dbReference>
<dbReference type="SMART" id="SM00256">
    <property type="entry name" value="FBOX"/>
    <property type="match status" value="1"/>
</dbReference>
<dbReference type="PROSITE" id="PS50181">
    <property type="entry name" value="FBOX"/>
    <property type="match status" value="1"/>
</dbReference>
<dbReference type="Pfam" id="PF07734">
    <property type="entry name" value="FBA_1"/>
    <property type="match status" value="1"/>
</dbReference>
<dbReference type="InterPro" id="IPR006527">
    <property type="entry name" value="F-box-assoc_dom_typ1"/>
</dbReference>
<reference evidence="3" key="1">
    <citation type="journal article" date="2024" name="IScience">
        <title>Strigolactones Initiate the Formation of Haustorium-like Structures in Castilleja.</title>
        <authorList>
            <person name="Buerger M."/>
            <person name="Peterson D."/>
            <person name="Chory J."/>
        </authorList>
    </citation>
    <scope>NUCLEOTIDE SEQUENCE [LARGE SCALE GENOMIC DNA]</scope>
</reference>
<sequence>MVARPDLPEEILIHIFSGLPVKSIGKCRCLSKQWRNLLSTPHFIKSHLALQNTRSKSLILIPPSHVIRCVETIRDNTVSRELDLPGLWSEFVGSCDGLVLLIDNDDEFFLMNPITMEQSMIPDPPVSVKKTQGLYGFGYDSVRDDYKVVTVSYHMSDILINPVYFDKLVYVYYVKSGVWRRIKSLPRHYSFPAIYSGAFVNGAIHWLVGRSDKSDCAVIIALDLDNDVFCEIPAPSVADVDSFLDSVLLVLGGYLCVVDTLSNREGTDVWIMKDYGAAESWTKFTVSGCFGDLFKPLCFIGEGEEEEEVVLLVEGPRLVVYNVNQGTLRDMVVVDRVQGIFLDGGTFVESLVSPA</sequence>
<dbReference type="Gene3D" id="1.20.1280.50">
    <property type="match status" value="1"/>
</dbReference>
<dbReference type="Proteomes" id="UP001632038">
    <property type="component" value="Unassembled WGS sequence"/>
</dbReference>
<dbReference type="EMBL" id="JAVIJP010000007">
    <property type="protein sequence ID" value="KAL3648709.1"/>
    <property type="molecule type" value="Genomic_DNA"/>
</dbReference>
<proteinExistence type="predicted"/>
<protein>
    <recommendedName>
        <fullName evidence="1">F-box domain-containing protein</fullName>
    </recommendedName>
</protein>
<dbReference type="PANTHER" id="PTHR31672:SF13">
    <property type="entry name" value="F-BOX PROTEIN CPR30-LIKE"/>
    <property type="match status" value="1"/>
</dbReference>
<dbReference type="InterPro" id="IPR050796">
    <property type="entry name" value="SCF_F-box_component"/>
</dbReference>
<name>A0ABD3E6K3_9LAMI</name>
<keyword evidence="3" id="KW-1185">Reference proteome</keyword>
<organism evidence="2 3">
    <name type="scientific">Castilleja foliolosa</name>
    <dbReference type="NCBI Taxonomy" id="1961234"/>
    <lineage>
        <taxon>Eukaryota</taxon>
        <taxon>Viridiplantae</taxon>
        <taxon>Streptophyta</taxon>
        <taxon>Embryophyta</taxon>
        <taxon>Tracheophyta</taxon>
        <taxon>Spermatophyta</taxon>
        <taxon>Magnoliopsida</taxon>
        <taxon>eudicotyledons</taxon>
        <taxon>Gunneridae</taxon>
        <taxon>Pentapetalae</taxon>
        <taxon>asterids</taxon>
        <taxon>lamiids</taxon>
        <taxon>Lamiales</taxon>
        <taxon>Orobanchaceae</taxon>
        <taxon>Pedicularideae</taxon>
        <taxon>Castillejinae</taxon>
        <taxon>Castilleja</taxon>
    </lineage>
</organism>
<dbReference type="PANTHER" id="PTHR31672">
    <property type="entry name" value="BNACNNG10540D PROTEIN"/>
    <property type="match status" value="1"/>
</dbReference>
<evidence type="ECO:0000313" key="3">
    <source>
        <dbReference type="Proteomes" id="UP001632038"/>
    </source>
</evidence>
<dbReference type="SUPFAM" id="SSF81383">
    <property type="entry name" value="F-box domain"/>
    <property type="match status" value="1"/>
</dbReference>
<dbReference type="InterPro" id="IPR036047">
    <property type="entry name" value="F-box-like_dom_sf"/>
</dbReference>